<dbReference type="AlphaFoldDB" id="A0A5E4VYT4"/>
<evidence type="ECO:0000313" key="4">
    <source>
        <dbReference type="EMBL" id="VVE16444.1"/>
    </source>
</evidence>
<gene>
    <name evidence="4" type="ORF">PCE31107_02918</name>
</gene>
<dbReference type="Pfam" id="PF00004">
    <property type="entry name" value="AAA"/>
    <property type="match status" value="2"/>
</dbReference>
<dbReference type="GO" id="GO:0045037">
    <property type="term" value="P:protein import into chloroplast stroma"/>
    <property type="evidence" value="ECO:0007669"/>
    <property type="project" value="TreeGrafter"/>
</dbReference>
<feature type="domain" description="AAA+ ATPase" evidence="3">
    <location>
        <begin position="195"/>
        <end position="331"/>
    </location>
</feature>
<dbReference type="CDD" id="cd19481">
    <property type="entry name" value="RecA-like_protease"/>
    <property type="match status" value="2"/>
</dbReference>
<dbReference type="Proteomes" id="UP000396788">
    <property type="component" value="Unassembled WGS sequence"/>
</dbReference>
<dbReference type="GO" id="GO:0016887">
    <property type="term" value="F:ATP hydrolysis activity"/>
    <property type="evidence" value="ECO:0007669"/>
    <property type="project" value="InterPro"/>
</dbReference>
<reference evidence="4 5" key="1">
    <citation type="submission" date="2019-08" db="EMBL/GenBank/DDBJ databases">
        <authorList>
            <person name="Peeters C."/>
        </authorList>
    </citation>
    <scope>NUCLEOTIDE SEQUENCE [LARGE SCALE GENOMIC DNA]</scope>
    <source>
        <strain evidence="4 5">LMG 31107</strain>
    </source>
</reference>
<evidence type="ECO:0000256" key="1">
    <source>
        <dbReference type="SAM" id="MobiDB-lite"/>
    </source>
</evidence>
<feature type="transmembrane region" description="Helical" evidence="2">
    <location>
        <begin position="12"/>
        <end position="31"/>
    </location>
</feature>
<feature type="domain" description="AAA+ ATPase" evidence="3">
    <location>
        <begin position="451"/>
        <end position="580"/>
    </location>
</feature>
<dbReference type="GO" id="GO:0005524">
    <property type="term" value="F:ATP binding"/>
    <property type="evidence" value="ECO:0007669"/>
    <property type="project" value="InterPro"/>
</dbReference>
<keyword evidence="2" id="KW-0812">Transmembrane</keyword>
<evidence type="ECO:0000256" key="2">
    <source>
        <dbReference type="SAM" id="Phobius"/>
    </source>
</evidence>
<protein>
    <submittedName>
        <fullName evidence="4">AAA family ATPase</fullName>
    </submittedName>
</protein>
<dbReference type="PANTHER" id="PTHR23076">
    <property type="entry name" value="METALLOPROTEASE M41 FTSH"/>
    <property type="match status" value="1"/>
</dbReference>
<dbReference type="Gene3D" id="1.10.8.60">
    <property type="match status" value="1"/>
</dbReference>
<dbReference type="EMBL" id="CABPRY010000006">
    <property type="protein sequence ID" value="VVE16444.1"/>
    <property type="molecule type" value="Genomic_DNA"/>
</dbReference>
<dbReference type="SMART" id="SM00382">
    <property type="entry name" value="AAA"/>
    <property type="match status" value="2"/>
</dbReference>
<dbReference type="GO" id="GO:0006508">
    <property type="term" value="P:proteolysis"/>
    <property type="evidence" value="ECO:0007669"/>
    <property type="project" value="TreeGrafter"/>
</dbReference>
<feature type="transmembrane region" description="Helical" evidence="2">
    <location>
        <begin position="43"/>
        <end position="60"/>
    </location>
</feature>
<dbReference type="SUPFAM" id="SSF52540">
    <property type="entry name" value="P-loop containing nucleoside triphosphate hydrolases"/>
    <property type="match status" value="2"/>
</dbReference>
<dbReference type="RefSeq" id="WP_150609304.1">
    <property type="nucleotide sequence ID" value="NZ_CABPRY010000006.1"/>
</dbReference>
<feature type="transmembrane region" description="Helical" evidence="2">
    <location>
        <begin position="89"/>
        <end position="107"/>
    </location>
</feature>
<keyword evidence="2" id="KW-1133">Transmembrane helix</keyword>
<dbReference type="InterPro" id="IPR003959">
    <property type="entry name" value="ATPase_AAA_core"/>
</dbReference>
<evidence type="ECO:0000313" key="5">
    <source>
        <dbReference type="Proteomes" id="UP000396788"/>
    </source>
</evidence>
<feature type="compositionally biased region" description="Polar residues" evidence="1">
    <location>
        <begin position="123"/>
        <end position="136"/>
    </location>
</feature>
<organism evidence="4 5">
    <name type="scientific">Pandoraea cepalis</name>
    <dbReference type="NCBI Taxonomy" id="2508294"/>
    <lineage>
        <taxon>Bacteria</taxon>
        <taxon>Pseudomonadati</taxon>
        <taxon>Pseudomonadota</taxon>
        <taxon>Betaproteobacteria</taxon>
        <taxon>Burkholderiales</taxon>
        <taxon>Burkholderiaceae</taxon>
        <taxon>Pandoraea</taxon>
    </lineage>
</organism>
<dbReference type="InterPro" id="IPR003593">
    <property type="entry name" value="AAA+_ATPase"/>
</dbReference>
<dbReference type="InterPro" id="IPR027417">
    <property type="entry name" value="P-loop_NTPase"/>
</dbReference>
<keyword evidence="2" id="KW-0472">Membrane</keyword>
<accession>A0A5E4VYT4</accession>
<evidence type="ECO:0000259" key="3">
    <source>
        <dbReference type="SMART" id="SM00382"/>
    </source>
</evidence>
<feature type="region of interest" description="Disordered" evidence="1">
    <location>
        <begin position="123"/>
        <end position="157"/>
    </location>
</feature>
<dbReference type="Gene3D" id="3.40.50.300">
    <property type="entry name" value="P-loop containing nucleotide triphosphate hydrolases"/>
    <property type="match status" value="2"/>
</dbReference>
<proteinExistence type="predicted"/>
<dbReference type="PANTHER" id="PTHR23076:SF37">
    <property type="entry name" value="ATP-DEPENDENT ZINC METALLOPROTEASE FTSH 4, MITOCHONDRIAL"/>
    <property type="match status" value="1"/>
</dbReference>
<sequence>MNPLMPLVAVGWLIRIIGMCVWAVAFSHVSHGGLVTPTDIDKLMFVTIVVPVLIVLPDFYKAWKFLLAYALVAAGAITVVRLAHTGWSTVLTVLGIWTFLLFAHPRIRPALLNFRARLNGGASQPMNPAQAATSAPRQARHGIQNQPPQPPAPSYDFSDSMSTPRYKFADVVGMAETKERLLAAAKDVIAARATPRNGILLFGDPGNGKTLFAEALAGELNVPFFSIAYGDIASMWVNESVQKVKAAFAAARKTGFGVFFIDEIDSFLKERSGNGSHHMDRDLTNTMLTEIVNLRGTKIVLVAATNHLDDLDSAGVREKRFDFKVEIPAPDQEARQAILRRAIGGTAGYDVAEPAVITTLAERWAGYSAARLTAVGEQIGEMRRSGEFAGKLSFEIGMRALRLVQGRKGKLPETVKSIDEILMPEESRNVLKDMAFKMANVYSLEKMGSRLPTGLIFVGPPGTGKTQAAMALAKQADWAFLKIIGSEIAAKPEAWDKLYKTACDIRPAIVFLDEADGILRDRQYSGYGMLTEKILTTIDGAGGRVRDLLFIAATNYYDRIDSAAVRGGRFEEKIVFDVPEIEDMQAYIRAKLDRLSDWTVEASVELLLCEHLLGHSIADADAVIQKAIDAAAVRRLRENTTDIRESDVGQAVKAVLRAPAGSM</sequence>
<dbReference type="GO" id="GO:0004176">
    <property type="term" value="F:ATP-dependent peptidase activity"/>
    <property type="evidence" value="ECO:0007669"/>
    <property type="project" value="TreeGrafter"/>
</dbReference>
<name>A0A5E4VYT4_9BURK</name>